<comment type="caution">
    <text evidence="2">The sequence shown here is derived from an EMBL/GenBank/DDBJ whole genome shotgun (WGS) entry which is preliminary data.</text>
</comment>
<name>A0A443I0M9_BYSSP</name>
<gene>
    <name evidence="2" type="ORF">C8Q69DRAFT_143055</name>
</gene>
<evidence type="ECO:0000313" key="2">
    <source>
        <dbReference type="EMBL" id="RWQ97616.1"/>
    </source>
</evidence>
<reference evidence="2 3" key="1">
    <citation type="journal article" date="2018" name="Front. Microbiol.">
        <title>Genomic and genetic insights into a cosmopolitan fungus, Paecilomyces variotii (Eurotiales).</title>
        <authorList>
            <person name="Urquhart A.S."/>
            <person name="Mondo S.J."/>
            <person name="Makela M.R."/>
            <person name="Hane J.K."/>
            <person name="Wiebenga A."/>
            <person name="He G."/>
            <person name="Mihaltcheva S."/>
            <person name="Pangilinan J."/>
            <person name="Lipzen A."/>
            <person name="Barry K."/>
            <person name="de Vries R.P."/>
            <person name="Grigoriev I.V."/>
            <person name="Idnurm A."/>
        </authorList>
    </citation>
    <scope>NUCLEOTIDE SEQUENCE [LARGE SCALE GENOMIC DNA]</scope>
    <source>
        <strain evidence="2 3">CBS 101075</strain>
    </source>
</reference>
<feature type="region of interest" description="Disordered" evidence="1">
    <location>
        <begin position="661"/>
        <end position="682"/>
    </location>
</feature>
<dbReference type="RefSeq" id="XP_028487261.1">
    <property type="nucleotide sequence ID" value="XM_028625449.1"/>
</dbReference>
<dbReference type="GeneID" id="39594726"/>
<feature type="compositionally biased region" description="Basic and acidic residues" evidence="1">
    <location>
        <begin position="673"/>
        <end position="682"/>
    </location>
</feature>
<feature type="compositionally biased region" description="Polar residues" evidence="1">
    <location>
        <begin position="751"/>
        <end position="766"/>
    </location>
</feature>
<evidence type="ECO:0000256" key="1">
    <source>
        <dbReference type="SAM" id="MobiDB-lite"/>
    </source>
</evidence>
<evidence type="ECO:0000313" key="3">
    <source>
        <dbReference type="Proteomes" id="UP000283841"/>
    </source>
</evidence>
<feature type="region of interest" description="Disordered" evidence="1">
    <location>
        <begin position="146"/>
        <end position="170"/>
    </location>
</feature>
<organism evidence="2 3">
    <name type="scientific">Byssochlamys spectabilis</name>
    <name type="common">Paecilomyces variotii</name>
    <dbReference type="NCBI Taxonomy" id="264951"/>
    <lineage>
        <taxon>Eukaryota</taxon>
        <taxon>Fungi</taxon>
        <taxon>Dikarya</taxon>
        <taxon>Ascomycota</taxon>
        <taxon>Pezizomycotina</taxon>
        <taxon>Eurotiomycetes</taxon>
        <taxon>Eurotiomycetidae</taxon>
        <taxon>Eurotiales</taxon>
        <taxon>Thermoascaceae</taxon>
        <taxon>Paecilomyces</taxon>
    </lineage>
</organism>
<protein>
    <submittedName>
        <fullName evidence="2">Uncharacterized protein</fullName>
    </submittedName>
</protein>
<dbReference type="VEuPathDB" id="FungiDB:C8Q69DRAFT_143055"/>
<dbReference type="Proteomes" id="UP000283841">
    <property type="component" value="Unassembled WGS sequence"/>
</dbReference>
<sequence>MNTWPLRGAVMLDIPSQYRPSYRNHARTSSETTHSLDTKELWTRNEWMAAGSGDAHCHPRASEAVEKFKKHIIGDCAASHPTNPAILRHYNLPHLHNLRRQHPPAGRKPFVGIAPERREGLPSGNWQYGNAHHDDVRRDAPLDICVHFSPEDPRQDPKKPSEAPSSSGRLVIKGHSFPVRHLTQEVFLPRFLDYRASWHPPDLVYNVKSPLNPSAIQQLDIVKTWKRLSFSQAAEILHWEETFKLVLAANLEALLTSSDGTQTKLVEDSTKNPCISVRLDPLKVVFDMIQAEDSTKTAFRWFASTENVHRSLLRFLRNQDCFIDPLVSGPGSHPCASIRSSSVKFTRLPKSRISNVDGPTQAELLWNPPYISFESFDFEVEEGQAFHLRPSFCCALKDLFEDALAKGEISLTYSANVDWLRYDHKVGSFSGTVPVRRRLLETKPYDPSSVHILDIIVKAELVENFGTPTLEQTMRTQIRLRVMPKTDQVTLQRNRRFSHHTRDRSLDIITRENLAVDETDTKEETICDPVTRPPLDVDIHNTYSPASLSGHKGVPDIYHYRHEHLEIQANKRSSAYPVNATPDCVDPPRPAPLVVHKSRPSTLKKMQYPHPSTPSDCNSPVPRFDNNAADLEARYSAWKFAKESKPGRRADYFIDFAATPRQRPRRQLQSSNDGEHVMPSESVERLACPEELWDDIRSCLYKVRRTRDMATASQLPLNSPTPPKGEASTILSGQDIHERNGHKSKRPFFSSDDTTAYPSGGTTSGVDETAEETYRIPAPDGKSRPDELEQPQEPPLIRRDDALALLLRMRQIHEDERMSLGTNAEAIWFSSENTSQVSLFESLGSGCSDYGTVFIVDDGEEADDEAEAGNVGSGVFD</sequence>
<dbReference type="AlphaFoldDB" id="A0A443I0M9"/>
<feature type="compositionally biased region" description="Basic and acidic residues" evidence="1">
    <location>
        <begin position="149"/>
        <end position="161"/>
    </location>
</feature>
<keyword evidence="3" id="KW-1185">Reference proteome</keyword>
<dbReference type="EMBL" id="RCNU01000002">
    <property type="protein sequence ID" value="RWQ97616.1"/>
    <property type="molecule type" value="Genomic_DNA"/>
</dbReference>
<feature type="region of interest" description="Disordered" evidence="1">
    <location>
        <begin position="738"/>
        <end position="771"/>
    </location>
</feature>
<proteinExistence type="predicted"/>
<accession>A0A443I0M9</accession>